<evidence type="ECO:0000313" key="3">
    <source>
        <dbReference type="Proteomes" id="UP000249526"/>
    </source>
</evidence>
<name>A0A8G1R1V6_9EURO</name>
<dbReference type="Proteomes" id="UP000249526">
    <property type="component" value="Unassembled WGS sequence"/>
</dbReference>
<feature type="domain" description="Heterokaryon incompatibility" evidence="1">
    <location>
        <begin position="349"/>
        <end position="456"/>
    </location>
</feature>
<dbReference type="InterPro" id="IPR010730">
    <property type="entry name" value="HET"/>
</dbReference>
<dbReference type="PANTHER" id="PTHR33112:SF16">
    <property type="entry name" value="HETEROKARYON INCOMPATIBILITY DOMAIN-CONTAINING PROTEIN"/>
    <property type="match status" value="1"/>
</dbReference>
<keyword evidence="3" id="KW-1185">Reference proteome</keyword>
<organism evidence="2 3">
    <name type="scientific">Aspergillus piperis CBS 112811</name>
    <dbReference type="NCBI Taxonomy" id="1448313"/>
    <lineage>
        <taxon>Eukaryota</taxon>
        <taxon>Fungi</taxon>
        <taxon>Dikarya</taxon>
        <taxon>Ascomycota</taxon>
        <taxon>Pezizomycotina</taxon>
        <taxon>Eurotiomycetes</taxon>
        <taxon>Eurotiomycetidae</taxon>
        <taxon>Eurotiales</taxon>
        <taxon>Aspergillaceae</taxon>
        <taxon>Aspergillus</taxon>
        <taxon>Aspergillus subgen. Circumdati</taxon>
    </lineage>
</organism>
<dbReference type="GeneID" id="37168069"/>
<proteinExistence type="predicted"/>
<gene>
    <name evidence="2" type="ORF">BO85DRAFT_512648</name>
</gene>
<dbReference type="PANTHER" id="PTHR33112">
    <property type="entry name" value="DOMAIN PROTEIN, PUTATIVE-RELATED"/>
    <property type="match status" value="1"/>
</dbReference>
<dbReference type="RefSeq" id="XP_025516418.1">
    <property type="nucleotide sequence ID" value="XM_025664667.1"/>
</dbReference>
<evidence type="ECO:0000259" key="1">
    <source>
        <dbReference type="Pfam" id="PF06985"/>
    </source>
</evidence>
<evidence type="ECO:0000313" key="2">
    <source>
        <dbReference type="EMBL" id="RAH58496.1"/>
    </source>
</evidence>
<dbReference type="AlphaFoldDB" id="A0A8G1R1V6"/>
<dbReference type="EMBL" id="KZ825060">
    <property type="protein sequence ID" value="RAH58496.1"/>
    <property type="molecule type" value="Genomic_DNA"/>
</dbReference>
<feature type="domain" description="Heterokaryon incompatibility" evidence="1">
    <location>
        <begin position="267"/>
        <end position="343"/>
    </location>
</feature>
<accession>A0A8G1R1V6</accession>
<sequence length="808" mass="91706">MSVCVDFLLWKMPSTLCSRCKFLYLSAESLARYGFTEVGSETSRPHLQFPAGQHSIPIEFDCRDDLPELPALRASGEEGCSFCPALRRSLLDGISERRLRSWSPEEHDRKYSTIKVVKVSLMAEFRASDNERSKFAAIIIEWDLLRPGQDRFAGDMTGPDGLIYFKLCAHSDDPLARYLGIAYPHPDQDRLSTENTKTIRDHLTECDQHHNHASSVIHHGESIADRLPLRLIEITQSQEGKKLRLVETKDLNSHGSNCQNASNVPKYAALSYRWGSDEFLATTPSNLQAHYQDIPLSPFSAADPTATLPPGFRDVVDICCVLGISYLWIDSLCIIQKETRTKEKGLLEIQQDQSRRDWASESTKMHSIYMSSYLTIYLTATDTPLQKVFDRPVCDSESLIPITYSIDSHPGVNGSFFIEPSSYTGELDHLFWNPYLAAEDELDSSVWNTRGWTLQERLLSPRKLYIGVTDMLGLGLFTCPSPKDYGRDVELAKRPRRHKSLDKLEIGGTSSSTGAEGPEKAELYKAWYKIVEDYTCRDLTVPSDKLPAVAGIARTHALALNDEYLVGLWVQDLASGLLWATRNAMSPGMDRWFGERERRPMIPTEHYRAPTWSWCANDGAVEFLAKNLYNPRPEIEVLGHDIIPQYEGDNYGQLAVDQGDRGYVKLRAKLRAARMEARFQPIPEGMLRAFPGLKNRDPEEENKKFQLRYVHVADGTKESHSETIFLDHAGYYLEEQEVYLMIVSRGDGKVWSEPVQYEDGVQSAGLVLLKCPNQTRLQFKRIGFYAHFYDFGLTPVFDDCEPQTIYLV</sequence>
<reference evidence="2 3" key="1">
    <citation type="submission" date="2018-02" db="EMBL/GenBank/DDBJ databases">
        <title>The genomes of Aspergillus section Nigri reveals drivers in fungal speciation.</title>
        <authorList>
            <consortium name="DOE Joint Genome Institute"/>
            <person name="Vesth T.C."/>
            <person name="Nybo J."/>
            <person name="Theobald S."/>
            <person name="Brandl J."/>
            <person name="Frisvad J.C."/>
            <person name="Nielsen K.F."/>
            <person name="Lyhne E.K."/>
            <person name="Kogle M.E."/>
            <person name="Kuo A."/>
            <person name="Riley R."/>
            <person name="Clum A."/>
            <person name="Nolan M."/>
            <person name="Lipzen A."/>
            <person name="Salamov A."/>
            <person name="Henrissat B."/>
            <person name="Wiebenga A."/>
            <person name="De vries R.P."/>
            <person name="Grigoriev I.V."/>
            <person name="Mortensen U.H."/>
            <person name="Andersen M.R."/>
            <person name="Baker S.E."/>
        </authorList>
    </citation>
    <scope>NUCLEOTIDE SEQUENCE [LARGE SCALE GENOMIC DNA]</scope>
    <source>
        <strain evidence="2 3">CBS 112811</strain>
    </source>
</reference>
<protein>
    <submittedName>
        <fullName evidence="2">HET-domain-containing protein</fullName>
    </submittedName>
</protein>
<dbReference type="Pfam" id="PF06985">
    <property type="entry name" value="HET"/>
    <property type="match status" value="2"/>
</dbReference>